<dbReference type="EMBL" id="KN818436">
    <property type="protein sequence ID" value="KIL56241.1"/>
    <property type="molecule type" value="Genomic_DNA"/>
</dbReference>
<dbReference type="GO" id="GO:0008270">
    <property type="term" value="F:zinc ion binding"/>
    <property type="evidence" value="ECO:0007669"/>
    <property type="project" value="UniProtKB-KW"/>
</dbReference>
<evidence type="ECO:0000256" key="7">
    <source>
        <dbReference type="PROSITE-ProRule" id="PRU00042"/>
    </source>
</evidence>
<evidence type="ECO:0000256" key="3">
    <source>
        <dbReference type="ARBA" id="ARBA00022737"/>
    </source>
</evidence>
<accession>A0A0C2WHW3</accession>
<keyword evidence="11" id="KW-1185">Reference proteome</keyword>
<feature type="domain" description="C2H2-type" evidence="9">
    <location>
        <begin position="280"/>
        <end position="309"/>
    </location>
</feature>
<dbReference type="SUPFAM" id="SSF57667">
    <property type="entry name" value="beta-beta-alpha zinc fingers"/>
    <property type="match status" value="1"/>
</dbReference>
<evidence type="ECO:0000256" key="6">
    <source>
        <dbReference type="ARBA" id="ARBA00023242"/>
    </source>
</evidence>
<feature type="region of interest" description="Disordered" evidence="8">
    <location>
        <begin position="408"/>
        <end position="455"/>
    </location>
</feature>
<dbReference type="STRING" id="946122.A0A0C2WHW3"/>
<reference evidence="10 11" key="1">
    <citation type="submission" date="2014-04" db="EMBL/GenBank/DDBJ databases">
        <title>Evolutionary Origins and Diversification of the Mycorrhizal Mutualists.</title>
        <authorList>
            <consortium name="DOE Joint Genome Institute"/>
            <consortium name="Mycorrhizal Genomics Consortium"/>
            <person name="Kohler A."/>
            <person name="Kuo A."/>
            <person name="Nagy L.G."/>
            <person name="Floudas D."/>
            <person name="Copeland A."/>
            <person name="Barry K.W."/>
            <person name="Cichocki N."/>
            <person name="Veneault-Fourrey C."/>
            <person name="LaButti K."/>
            <person name="Lindquist E.A."/>
            <person name="Lipzen A."/>
            <person name="Lundell T."/>
            <person name="Morin E."/>
            <person name="Murat C."/>
            <person name="Riley R."/>
            <person name="Ohm R."/>
            <person name="Sun H."/>
            <person name="Tunlid A."/>
            <person name="Henrissat B."/>
            <person name="Grigoriev I.V."/>
            <person name="Hibbett D.S."/>
            <person name="Martin F."/>
        </authorList>
    </citation>
    <scope>NUCLEOTIDE SEQUENCE [LARGE SCALE GENOMIC DNA]</scope>
    <source>
        <strain evidence="10 11">Koide BX008</strain>
    </source>
</reference>
<evidence type="ECO:0000313" key="11">
    <source>
        <dbReference type="Proteomes" id="UP000054549"/>
    </source>
</evidence>
<sequence>MATQRPMDVSSPTIMNRTPLRAYHVDSQAGSSRPPSAHDGAPRQYASSSALPQNPHTLRSPVSMHVTPPRDPRSRSFDADTKSPLLHTIRAAPEPGHHQGRTDPLHYSFNVLRSDPSNSSLEHIASSASYPHKSSNNPLQAHSNLHLGGAGTVAPAFRVTVPPSSSPSHYDMSSSPGDRHMQGVERTSSRRGSESSQVYTTISFPLDEGPRGPSSMSSPSGRAGESRVSDVNGAASDDGEPPHAGGTAGKKHICPTCSKRFNRPSSLRIHVNTHTGATPFRCPFPNCGREFNVNSNMRRHYRNHTSPGLSRAQPVEPRRRRRRAHDPDLVFVTGGPPGQPHPYNDLDYHGPHQDFMHHVPGTPESSLSDESDDDQNHQSGYHRYNDDYHHYRHLPVSRSHAPYAFHARSRSENEDGQVVFPSRESHLRSSTPMSIVSSPSQSDPDSRPGTPNSCFDHKYSPSVPFLRSVLVADSSVSTALRPAFTNGHT</sequence>
<dbReference type="InterPro" id="IPR013087">
    <property type="entry name" value="Znf_C2H2_type"/>
</dbReference>
<feature type="compositionally biased region" description="Basic and acidic residues" evidence="8">
    <location>
        <begin position="68"/>
        <end position="81"/>
    </location>
</feature>
<feature type="compositionally biased region" description="Basic and acidic residues" evidence="8">
    <location>
        <begin position="344"/>
        <end position="357"/>
    </location>
</feature>
<feature type="region of interest" description="Disordered" evidence="8">
    <location>
        <begin position="158"/>
        <end position="256"/>
    </location>
</feature>
<gene>
    <name evidence="10" type="ORF">M378DRAFT_532189</name>
</gene>
<dbReference type="AlphaFoldDB" id="A0A0C2WHW3"/>
<dbReference type="PANTHER" id="PTHR24394:SF44">
    <property type="entry name" value="ZINC FINGER PROTEIN 271-LIKE"/>
    <property type="match status" value="1"/>
</dbReference>
<dbReference type="GO" id="GO:0005634">
    <property type="term" value="C:nucleus"/>
    <property type="evidence" value="ECO:0007669"/>
    <property type="project" value="UniProtKB-SubCell"/>
</dbReference>
<keyword evidence="5" id="KW-0862">Zinc</keyword>
<dbReference type="Pfam" id="PF00096">
    <property type="entry name" value="zf-C2H2"/>
    <property type="match status" value="2"/>
</dbReference>
<keyword evidence="4 7" id="KW-0863">Zinc-finger</keyword>
<evidence type="ECO:0000313" key="10">
    <source>
        <dbReference type="EMBL" id="KIL56241.1"/>
    </source>
</evidence>
<evidence type="ECO:0000256" key="2">
    <source>
        <dbReference type="ARBA" id="ARBA00022723"/>
    </source>
</evidence>
<dbReference type="HOGENOM" id="CLU_552138_0_0_1"/>
<dbReference type="Gene3D" id="3.30.160.60">
    <property type="entry name" value="Classic Zinc Finger"/>
    <property type="match status" value="2"/>
</dbReference>
<dbReference type="Proteomes" id="UP000054549">
    <property type="component" value="Unassembled WGS sequence"/>
</dbReference>
<feature type="compositionally biased region" description="Low complexity" evidence="8">
    <location>
        <begin position="211"/>
        <end position="223"/>
    </location>
</feature>
<evidence type="ECO:0000256" key="1">
    <source>
        <dbReference type="ARBA" id="ARBA00004123"/>
    </source>
</evidence>
<dbReference type="SMART" id="SM00355">
    <property type="entry name" value="ZnF_C2H2"/>
    <property type="match status" value="2"/>
</dbReference>
<proteinExistence type="predicted"/>
<evidence type="ECO:0000256" key="4">
    <source>
        <dbReference type="ARBA" id="ARBA00022771"/>
    </source>
</evidence>
<feature type="compositionally biased region" description="Basic and acidic residues" evidence="8">
    <location>
        <begin position="177"/>
        <end position="193"/>
    </location>
</feature>
<evidence type="ECO:0000256" key="5">
    <source>
        <dbReference type="ARBA" id="ARBA00022833"/>
    </source>
</evidence>
<keyword evidence="3" id="KW-0677">Repeat</keyword>
<protein>
    <recommendedName>
        <fullName evidence="9">C2H2-type domain-containing protein</fullName>
    </recommendedName>
</protein>
<organism evidence="10 11">
    <name type="scientific">Amanita muscaria (strain Koide BX008)</name>
    <dbReference type="NCBI Taxonomy" id="946122"/>
    <lineage>
        <taxon>Eukaryota</taxon>
        <taxon>Fungi</taxon>
        <taxon>Dikarya</taxon>
        <taxon>Basidiomycota</taxon>
        <taxon>Agaricomycotina</taxon>
        <taxon>Agaricomycetes</taxon>
        <taxon>Agaricomycetidae</taxon>
        <taxon>Agaricales</taxon>
        <taxon>Pluteineae</taxon>
        <taxon>Amanitaceae</taxon>
        <taxon>Amanita</taxon>
    </lineage>
</organism>
<feature type="compositionally biased region" description="Polar residues" evidence="8">
    <location>
        <begin position="45"/>
        <end position="57"/>
    </location>
</feature>
<name>A0A0C2WHW3_AMAMK</name>
<dbReference type="PANTHER" id="PTHR24394">
    <property type="entry name" value="ZINC FINGER PROTEIN"/>
    <property type="match status" value="1"/>
</dbReference>
<dbReference type="GO" id="GO:0000981">
    <property type="term" value="F:DNA-binding transcription factor activity, RNA polymerase II-specific"/>
    <property type="evidence" value="ECO:0007669"/>
    <property type="project" value="TreeGrafter"/>
</dbReference>
<dbReference type="InParanoid" id="A0A0C2WHW3"/>
<keyword evidence="2" id="KW-0479">Metal-binding</keyword>
<dbReference type="FunFam" id="3.30.160.60:FF:000100">
    <property type="entry name" value="Zinc finger 45-like"/>
    <property type="match status" value="1"/>
</dbReference>
<feature type="compositionally biased region" description="Low complexity" evidence="8">
    <location>
        <begin position="162"/>
        <end position="176"/>
    </location>
</feature>
<feature type="domain" description="C2H2-type" evidence="9">
    <location>
        <begin position="252"/>
        <end position="279"/>
    </location>
</feature>
<dbReference type="PROSITE" id="PS00028">
    <property type="entry name" value="ZINC_FINGER_C2H2_1"/>
    <property type="match status" value="2"/>
</dbReference>
<comment type="subcellular location">
    <subcellularLocation>
        <location evidence="1">Nucleus</location>
    </subcellularLocation>
</comment>
<feature type="region of interest" description="Disordered" evidence="8">
    <location>
        <begin position="301"/>
        <end position="385"/>
    </location>
</feature>
<feature type="compositionally biased region" description="Low complexity" evidence="8">
    <location>
        <begin position="429"/>
        <end position="443"/>
    </location>
</feature>
<evidence type="ECO:0000259" key="9">
    <source>
        <dbReference type="PROSITE" id="PS50157"/>
    </source>
</evidence>
<dbReference type="PROSITE" id="PS50157">
    <property type="entry name" value="ZINC_FINGER_C2H2_2"/>
    <property type="match status" value="2"/>
</dbReference>
<keyword evidence="6" id="KW-0539">Nucleus</keyword>
<dbReference type="OrthoDB" id="6077919at2759"/>
<evidence type="ECO:0000256" key="8">
    <source>
        <dbReference type="SAM" id="MobiDB-lite"/>
    </source>
</evidence>
<feature type="region of interest" description="Disordered" evidence="8">
    <location>
        <begin position="1"/>
        <end position="84"/>
    </location>
</feature>
<dbReference type="InterPro" id="IPR036236">
    <property type="entry name" value="Znf_C2H2_sf"/>
</dbReference>